<comment type="caution">
    <text evidence="2">The sequence shown here is derived from an EMBL/GenBank/DDBJ whole genome shotgun (WGS) entry which is preliminary data.</text>
</comment>
<feature type="compositionally biased region" description="Low complexity" evidence="1">
    <location>
        <begin position="128"/>
        <end position="139"/>
    </location>
</feature>
<name>A0ABQ9I348_9NEOP</name>
<dbReference type="EMBL" id="JARBHB010000003">
    <property type="protein sequence ID" value="KAJ8891090.1"/>
    <property type="molecule type" value="Genomic_DNA"/>
</dbReference>
<accession>A0ABQ9I348</accession>
<protein>
    <submittedName>
        <fullName evidence="2">Uncharacterized protein</fullName>
    </submittedName>
</protein>
<evidence type="ECO:0000313" key="3">
    <source>
        <dbReference type="Proteomes" id="UP001159363"/>
    </source>
</evidence>
<feature type="compositionally biased region" description="Basic and acidic residues" evidence="1">
    <location>
        <begin position="470"/>
        <end position="481"/>
    </location>
</feature>
<feature type="compositionally biased region" description="Basic and acidic residues" evidence="1">
    <location>
        <begin position="113"/>
        <end position="126"/>
    </location>
</feature>
<reference evidence="2 3" key="1">
    <citation type="submission" date="2023-02" db="EMBL/GenBank/DDBJ databases">
        <title>LHISI_Scaffold_Assembly.</title>
        <authorList>
            <person name="Stuart O.P."/>
            <person name="Cleave R."/>
            <person name="Magrath M.J.L."/>
            <person name="Mikheyev A.S."/>
        </authorList>
    </citation>
    <scope>NUCLEOTIDE SEQUENCE [LARGE SCALE GENOMIC DNA]</scope>
    <source>
        <strain evidence="2">Daus_M_001</strain>
        <tissue evidence="2">Leg muscle</tissue>
    </source>
</reference>
<gene>
    <name evidence="2" type="ORF">PR048_010600</name>
</gene>
<evidence type="ECO:0000313" key="2">
    <source>
        <dbReference type="EMBL" id="KAJ8891090.1"/>
    </source>
</evidence>
<keyword evidence="3" id="KW-1185">Reference proteome</keyword>
<evidence type="ECO:0000256" key="1">
    <source>
        <dbReference type="SAM" id="MobiDB-lite"/>
    </source>
</evidence>
<proteinExistence type="predicted"/>
<feature type="region of interest" description="Disordered" evidence="1">
    <location>
        <begin position="470"/>
        <end position="489"/>
    </location>
</feature>
<sequence>MTSLQNTRGLHTRGWDDNIRPQCLNAWGRLYSITVRMLQVLVKESIIHRLALSPHGGRAEQGSSLLANTAFPFLSCYTAATVAVELTWRGQDCSQYFKPKVFNGKLWRPMRECEGEGKPEIPEKTRRPAASSARFPRARNQGATSPGIEPGSLKWEASSLTATPPRPPCNGIVFNDVHHTQQKTTSTKGGTGDPRENPLTSAIVRHDSHLRKSGRDPAGDRTRFALVGGEQSNRSATEAPRPEGVLEESSLLSLYTSIPSVRLLASHQGEAGSIPGRVTPEFSLKGTVTDYAAGRRYFLGDLPFSPPLHSGAAPFSPHFTLIGSQDVVVKSHPNLTTLKGLSTHNTFRGTELEVRKGVYKLRAICISELHLASLRRRLYPYPVRLEDHLPWSDFISRRAPPWREFLRDVDVQRYSVVRSDGGTAVITTVGSCAYVQDQKPALEIREKTSCEDDDVVVLLLLAMKEGSDCKTRGVGKKKGEGEMGGNRRG</sequence>
<feature type="region of interest" description="Disordered" evidence="1">
    <location>
        <begin position="113"/>
        <end position="152"/>
    </location>
</feature>
<organism evidence="2 3">
    <name type="scientific">Dryococelus australis</name>
    <dbReference type="NCBI Taxonomy" id="614101"/>
    <lineage>
        <taxon>Eukaryota</taxon>
        <taxon>Metazoa</taxon>
        <taxon>Ecdysozoa</taxon>
        <taxon>Arthropoda</taxon>
        <taxon>Hexapoda</taxon>
        <taxon>Insecta</taxon>
        <taxon>Pterygota</taxon>
        <taxon>Neoptera</taxon>
        <taxon>Polyneoptera</taxon>
        <taxon>Phasmatodea</taxon>
        <taxon>Verophasmatodea</taxon>
        <taxon>Anareolatae</taxon>
        <taxon>Phasmatidae</taxon>
        <taxon>Eurycanthinae</taxon>
        <taxon>Dryococelus</taxon>
    </lineage>
</organism>
<dbReference type="Proteomes" id="UP001159363">
    <property type="component" value="Chromosome 3"/>
</dbReference>